<proteinExistence type="predicted"/>
<name>A0A9W8K6X6_9AGAR</name>
<gene>
    <name evidence="1" type="ORF">NLJ89_g5669</name>
</gene>
<dbReference type="OrthoDB" id="2521594at2759"/>
<dbReference type="EMBL" id="JANKHO010000547">
    <property type="protein sequence ID" value="KAJ3508592.1"/>
    <property type="molecule type" value="Genomic_DNA"/>
</dbReference>
<comment type="caution">
    <text evidence="1">The sequence shown here is derived from an EMBL/GenBank/DDBJ whole genome shotgun (WGS) entry which is preliminary data.</text>
</comment>
<sequence length="373" mass="41788">MTLLIPPCSVFLKQTYLSAIFTSDILRQTCQFQPCSETRSLPSVPQSLSEICEQAIQDFLRNGHKFHKYGSGLDIESRELTGGSPIAAYCTSEIGSLCTKISSKLILHPDLQKWHSAFSFHNSVDKDSNNFLAESWLQIKYNASADSLSIPEDFNANLDEHTKDRLKALAIKFPKLASWEMFSNRWETFKTPGPRASCNAPRSADAMDGILRSMLPNTDSRGRSSMVVSGIDPHNILGILSATCLDLEVALPSGDCACHNVIVKLTFSEEQTEKLRHEYGIYASLSRKTGVKGVMAVHGLFEDLETGTLVLIMERGGQNLRKREEDPVTQNKSRVLFFPRRPLRIYPELGSMRKTVTSYYHERTKFKDNPAGD</sequence>
<accession>A0A9W8K6X6</accession>
<protein>
    <submittedName>
        <fullName evidence="1">Uncharacterized protein</fullName>
    </submittedName>
</protein>
<evidence type="ECO:0000313" key="1">
    <source>
        <dbReference type="EMBL" id="KAJ3508592.1"/>
    </source>
</evidence>
<reference evidence="1" key="1">
    <citation type="submission" date="2022-07" db="EMBL/GenBank/DDBJ databases">
        <title>Genome Sequence of Agrocybe chaxingu.</title>
        <authorList>
            <person name="Buettner E."/>
        </authorList>
    </citation>
    <scope>NUCLEOTIDE SEQUENCE</scope>
    <source>
        <strain evidence="1">MP-N11</strain>
    </source>
</reference>
<organism evidence="1 2">
    <name type="scientific">Agrocybe chaxingu</name>
    <dbReference type="NCBI Taxonomy" id="84603"/>
    <lineage>
        <taxon>Eukaryota</taxon>
        <taxon>Fungi</taxon>
        <taxon>Dikarya</taxon>
        <taxon>Basidiomycota</taxon>
        <taxon>Agaricomycotina</taxon>
        <taxon>Agaricomycetes</taxon>
        <taxon>Agaricomycetidae</taxon>
        <taxon>Agaricales</taxon>
        <taxon>Agaricineae</taxon>
        <taxon>Strophariaceae</taxon>
        <taxon>Agrocybe</taxon>
    </lineage>
</organism>
<evidence type="ECO:0000313" key="2">
    <source>
        <dbReference type="Proteomes" id="UP001148786"/>
    </source>
</evidence>
<dbReference type="Proteomes" id="UP001148786">
    <property type="component" value="Unassembled WGS sequence"/>
</dbReference>
<keyword evidence="2" id="KW-1185">Reference proteome</keyword>
<dbReference type="AlphaFoldDB" id="A0A9W8K6X6"/>